<evidence type="ECO:0000313" key="2">
    <source>
        <dbReference type="EMBL" id="OYD14689.1"/>
    </source>
</evidence>
<dbReference type="AlphaFoldDB" id="A0A235BVX3"/>
<name>A0A235BVX3_UNCW3</name>
<reference evidence="3 4" key="1">
    <citation type="submission" date="2017-07" db="EMBL/GenBank/DDBJ databases">
        <title>Recovery of genomes from metagenomes via a dereplication, aggregation, and scoring strategy.</title>
        <authorList>
            <person name="Sieber C.M."/>
            <person name="Probst A.J."/>
            <person name="Sharrar A."/>
            <person name="Thomas B.C."/>
            <person name="Hess M."/>
            <person name="Tringe S.G."/>
            <person name="Banfield J.F."/>
        </authorList>
    </citation>
    <scope>NUCLEOTIDE SEQUENCE [LARGE SCALE GENOMIC DNA]</scope>
    <source>
        <strain evidence="3">JGI_Cruoil_03_44_89</strain>
    </source>
</reference>
<feature type="transmembrane region" description="Helical" evidence="1">
    <location>
        <begin position="35"/>
        <end position="53"/>
    </location>
</feature>
<dbReference type="EMBL" id="NOZQ01000165">
    <property type="protein sequence ID" value="OYD14689.1"/>
    <property type="molecule type" value="Genomic_DNA"/>
</dbReference>
<accession>A0A235BVX3</accession>
<organism evidence="3 4">
    <name type="scientific">candidate division WOR-3 bacterium JGI_Cruoil_03_44_89</name>
    <dbReference type="NCBI Taxonomy" id="1973748"/>
    <lineage>
        <taxon>Bacteria</taxon>
        <taxon>Bacteria division WOR-3</taxon>
    </lineage>
</organism>
<dbReference type="EMBL" id="NOZQ01000063">
    <property type="protein sequence ID" value="OYD16508.1"/>
    <property type="molecule type" value="Genomic_DNA"/>
</dbReference>
<sequence>MVVGHFIVRGILKKFSLPETGFKGAGAVIGILERIFTLTLVLINQYASVALIFTAKSITRFEDLKNRKFAEYYLIGTLSSILFSVLVGILTKWFLGVV</sequence>
<keyword evidence="1" id="KW-1133">Transmembrane helix</keyword>
<proteinExistence type="predicted"/>
<dbReference type="Proteomes" id="UP000215215">
    <property type="component" value="Unassembled WGS sequence"/>
</dbReference>
<evidence type="ECO:0000313" key="4">
    <source>
        <dbReference type="Proteomes" id="UP000215215"/>
    </source>
</evidence>
<evidence type="ECO:0000256" key="1">
    <source>
        <dbReference type="SAM" id="Phobius"/>
    </source>
</evidence>
<feature type="transmembrane region" description="Helical" evidence="1">
    <location>
        <begin position="73"/>
        <end position="95"/>
    </location>
</feature>
<keyword evidence="1" id="KW-0472">Membrane</keyword>
<comment type="caution">
    <text evidence="3">The sequence shown here is derived from an EMBL/GenBank/DDBJ whole genome shotgun (WGS) entry which is preliminary data.</text>
</comment>
<evidence type="ECO:0000313" key="3">
    <source>
        <dbReference type="EMBL" id="OYD16508.1"/>
    </source>
</evidence>
<protein>
    <submittedName>
        <fullName evidence="3">Uncharacterized protein</fullName>
    </submittedName>
</protein>
<gene>
    <name evidence="3" type="ORF">CH333_03285</name>
    <name evidence="2" type="ORF">CH333_07445</name>
</gene>
<keyword evidence="1" id="KW-0812">Transmembrane</keyword>